<evidence type="ECO:0000256" key="6">
    <source>
        <dbReference type="PROSITE-ProRule" id="PRU00169"/>
    </source>
</evidence>
<organism evidence="9">
    <name type="scientific">Blautia glucerasea</name>
    <dbReference type="NCBI Taxonomy" id="536633"/>
    <lineage>
        <taxon>Bacteria</taxon>
        <taxon>Bacillati</taxon>
        <taxon>Bacillota</taxon>
        <taxon>Clostridia</taxon>
        <taxon>Lachnospirales</taxon>
        <taxon>Lachnospiraceae</taxon>
        <taxon>Blautia</taxon>
    </lineage>
</organism>
<feature type="modified residue" description="4-aspartylphosphate" evidence="6">
    <location>
        <position position="55"/>
    </location>
</feature>
<dbReference type="GO" id="GO:0000160">
    <property type="term" value="P:phosphorelay signal transduction system"/>
    <property type="evidence" value="ECO:0007669"/>
    <property type="project" value="InterPro"/>
</dbReference>
<keyword evidence="2" id="KW-0805">Transcription regulation</keyword>
<comment type="function">
    <text evidence="5">May play the central regulatory role in sporulation. It may be an element of the effector pathway responsible for the activation of sporulation genes in response to nutritional stress. Spo0A may act in concert with spo0H (a sigma factor) to control the expression of some genes that are critical to the sporulation process.</text>
</comment>
<dbReference type="CDD" id="cd17536">
    <property type="entry name" value="REC_YesN-like"/>
    <property type="match status" value="1"/>
</dbReference>
<protein>
    <recommendedName>
        <fullName evidence="1">Stage 0 sporulation protein A homolog</fullName>
    </recommendedName>
</protein>
<reference evidence="9" key="1">
    <citation type="submission" date="2019-11" db="EMBL/GenBank/DDBJ databases">
        <authorList>
            <person name="Feng L."/>
        </authorList>
    </citation>
    <scope>NUCLEOTIDE SEQUENCE</scope>
    <source>
        <strain evidence="9">BgluceraseaLFYP119</strain>
    </source>
</reference>
<accession>A0A6N2SN40</accession>
<dbReference type="PANTHER" id="PTHR43280:SF2">
    <property type="entry name" value="HTH-TYPE TRANSCRIPTIONAL REGULATOR EXSA"/>
    <property type="match status" value="1"/>
</dbReference>
<dbReference type="InterPro" id="IPR020449">
    <property type="entry name" value="Tscrpt_reg_AraC-type_HTH"/>
</dbReference>
<dbReference type="InterPro" id="IPR041522">
    <property type="entry name" value="CdaR_GGDEF"/>
</dbReference>
<dbReference type="RefSeq" id="WP_156353555.1">
    <property type="nucleotide sequence ID" value="NZ_CACRST010000011.1"/>
</dbReference>
<dbReference type="SUPFAM" id="SSF46689">
    <property type="entry name" value="Homeodomain-like"/>
    <property type="match status" value="2"/>
</dbReference>
<dbReference type="GO" id="GO:0043565">
    <property type="term" value="F:sequence-specific DNA binding"/>
    <property type="evidence" value="ECO:0007669"/>
    <property type="project" value="InterPro"/>
</dbReference>
<dbReference type="SMART" id="SM00448">
    <property type="entry name" value="REC"/>
    <property type="match status" value="1"/>
</dbReference>
<evidence type="ECO:0000256" key="1">
    <source>
        <dbReference type="ARBA" id="ARBA00018672"/>
    </source>
</evidence>
<evidence type="ECO:0000313" key="9">
    <source>
        <dbReference type="EMBL" id="VYS94514.1"/>
    </source>
</evidence>
<dbReference type="InterPro" id="IPR011006">
    <property type="entry name" value="CheY-like_superfamily"/>
</dbReference>
<evidence type="ECO:0000259" key="8">
    <source>
        <dbReference type="PROSITE" id="PS50110"/>
    </source>
</evidence>
<sequence length="531" mass="61223">MYRIMLADDEGIMLEALKNIITSNFGGECEIATAKTGRAVVELAESFRPDIAFMDIQMPGLNGIQAMKEIQKTNKNIIFIVISAYDKFSYAKEAINLGVLEYLTKPVNKRVVIDVCMKAMKKVDEDRQKRSDDLEIREKLETVIPILESGYLYNILLMDSFHNYNDNYRQLLGIQEKYGFMIVVEFGDSQENGELTNAVGAGVRAEKFYPELRETAREFFHCLVGPVMGNRVVILVPYENETIDYDERVHILTKTRNMVYKLETRIDSRFRAGIGRIREEQNLRESYSEAVQALRETDSHVVHINDIPTNEKTGEDCPEELETRYIQKVLKRDMPGSSQGAEELLDWMEDHYNGNMGAMKIKALELTVRLEQKVVATGGAGRKFNQKENSVQKLQELKSREEIGRWLWEQTREISRNVGSAREKQSESVMEKAKEYIRENFQKDLTLDEVSKVVDISPYYFSKLFKQETGENFIEYLTKVRMKNAEGLLKDSSYSIKEICAASGYGDPNYFSRIFKKYEGVTPSEYRERLG</sequence>
<evidence type="ECO:0000256" key="4">
    <source>
        <dbReference type="ARBA" id="ARBA00023163"/>
    </source>
</evidence>
<keyword evidence="3" id="KW-0238">DNA-binding</keyword>
<dbReference type="SMART" id="SM00342">
    <property type="entry name" value="HTH_ARAC"/>
    <property type="match status" value="1"/>
</dbReference>
<dbReference type="PRINTS" id="PR00032">
    <property type="entry name" value="HTHARAC"/>
</dbReference>
<dbReference type="PANTHER" id="PTHR43280">
    <property type="entry name" value="ARAC-FAMILY TRANSCRIPTIONAL REGULATOR"/>
    <property type="match status" value="1"/>
</dbReference>
<dbReference type="Pfam" id="PF00072">
    <property type="entry name" value="Response_reg"/>
    <property type="match status" value="1"/>
</dbReference>
<dbReference type="Gene3D" id="3.40.50.2300">
    <property type="match status" value="1"/>
</dbReference>
<evidence type="ECO:0000259" key="7">
    <source>
        <dbReference type="PROSITE" id="PS01124"/>
    </source>
</evidence>
<dbReference type="InterPro" id="IPR009057">
    <property type="entry name" value="Homeodomain-like_sf"/>
</dbReference>
<dbReference type="AlphaFoldDB" id="A0A6N2SN40"/>
<proteinExistence type="predicted"/>
<keyword evidence="4" id="KW-0804">Transcription</keyword>
<feature type="domain" description="HTH araC/xylS-type" evidence="7">
    <location>
        <begin position="431"/>
        <end position="529"/>
    </location>
</feature>
<dbReference type="Pfam" id="PF17853">
    <property type="entry name" value="GGDEF_2"/>
    <property type="match status" value="1"/>
</dbReference>
<dbReference type="InterPro" id="IPR018060">
    <property type="entry name" value="HTH_AraC"/>
</dbReference>
<dbReference type="PROSITE" id="PS50110">
    <property type="entry name" value="RESPONSE_REGULATORY"/>
    <property type="match status" value="1"/>
</dbReference>
<dbReference type="InterPro" id="IPR001789">
    <property type="entry name" value="Sig_transdc_resp-reg_receiver"/>
</dbReference>
<gene>
    <name evidence="9" type="primary">yesS_1</name>
    <name evidence="9" type="ORF">BGLFYP119_01206</name>
</gene>
<evidence type="ECO:0000256" key="2">
    <source>
        <dbReference type="ARBA" id="ARBA00023015"/>
    </source>
</evidence>
<evidence type="ECO:0000256" key="3">
    <source>
        <dbReference type="ARBA" id="ARBA00023125"/>
    </source>
</evidence>
<dbReference type="GO" id="GO:0003700">
    <property type="term" value="F:DNA-binding transcription factor activity"/>
    <property type="evidence" value="ECO:0007669"/>
    <property type="project" value="InterPro"/>
</dbReference>
<evidence type="ECO:0000256" key="5">
    <source>
        <dbReference type="ARBA" id="ARBA00024867"/>
    </source>
</evidence>
<dbReference type="EMBL" id="CACRST010000011">
    <property type="protein sequence ID" value="VYS94514.1"/>
    <property type="molecule type" value="Genomic_DNA"/>
</dbReference>
<feature type="domain" description="Response regulatory" evidence="8">
    <location>
        <begin position="3"/>
        <end position="120"/>
    </location>
</feature>
<dbReference type="PROSITE" id="PS01124">
    <property type="entry name" value="HTH_ARAC_FAMILY_2"/>
    <property type="match status" value="1"/>
</dbReference>
<dbReference type="Gene3D" id="1.10.10.60">
    <property type="entry name" value="Homeodomain-like"/>
    <property type="match status" value="2"/>
</dbReference>
<keyword evidence="6" id="KW-0597">Phosphoprotein</keyword>
<dbReference type="SUPFAM" id="SSF52172">
    <property type="entry name" value="CheY-like"/>
    <property type="match status" value="1"/>
</dbReference>
<dbReference type="InterPro" id="IPR018062">
    <property type="entry name" value="HTH_AraC-typ_CS"/>
</dbReference>
<dbReference type="Pfam" id="PF12833">
    <property type="entry name" value="HTH_18"/>
    <property type="match status" value="1"/>
</dbReference>
<dbReference type="PROSITE" id="PS00041">
    <property type="entry name" value="HTH_ARAC_FAMILY_1"/>
    <property type="match status" value="1"/>
</dbReference>
<name>A0A6N2SN40_9FIRM</name>